<dbReference type="Proteomes" id="UP000276215">
    <property type="component" value="Unassembled WGS sequence"/>
</dbReference>
<sequence>MCCWHLSSFEGSSFEGFFGKYTDHTKAPVLKENITIDYMWYTAYYFLRYIQITSPILALCCLFPFVG</sequence>
<keyword evidence="1" id="KW-0472">Membrane</keyword>
<gene>
    <name evidence="2" type="ORF">L873DRAFT_1805599</name>
</gene>
<name>A0A3N4JPF8_9PEZI</name>
<feature type="transmembrane region" description="Helical" evidence="1">
    <location>
        <begin position="46"/>
        <end position="66"/>
    </location>
</feature>
<keyword evidence="3" id="KW-1185">Reference proteome</keyword>
<organism evidence="2 3">
    <name type="scientific">Choiromyces venosus 120613-1</name>
    <dbReference type="NCBI Taxonomy" id="1336337"/>
    <lineage>
        <taxon>Eukaryota</taxon>
        <taxon>Fungi</taxon>
        <taxon>Dikarya</taxon>
        <taxon>Ascomycota</taxon>
        <taxon>Pezizomycotina</taxon>
        <taxon>Pezizomycetes</taxon>
        <taxon>Pezizales</taxon>
        <taxon>Tuberaceae</taxon>
        <taxon>Choiromyces</taxon>
    </lineage>
</organism>
<keyword evidence="1" id="KW-0812">Transmembrane</keyword>
<reference evidence="2 3" key="1">
    <citation type="journal article" date="2018" name="Nat. Ecol. Evol.">
        <title>Pezizomycetes genomes reveal the molecular basis of ectomycorrhizal truffle lifestyle.</title>
        <authorList>
            <person name="Murat C."/>
            <person name="Payen T."/>
            <person name="Noel B."/>
            <person name="Kuo A."/>
            <person name="Morin E."/>
            <person name="Chen J."/>
            <person name="Kohler A."/>
            <person name="Krizsan K."/>
            <person name="Balestrini R."/>
            <person name="Da Silva C."/>
            <person name="Montanini B."/>
            <person name="Hainaut M."/>
            <person name="Levati E."/>
            <person name="Barry K.W."/>
            <person name="Belfiori B."/>
            <person name="Cichocki N."/>
            <person name="Clum A."/>
            <person name="Dockter R.B."/>
            <person name="Fauchery L."/>
            <person name="Guy J."/>
            <person name="Iotti M."/>
            <person name="Le Tacon F."/>
            <person name="Lindquist E.A."/>
            <person name="Lipzen A."/>
            <person name="Malagnac F."/>
            <person name="Mello A."/>
            <person name="Molinier V."/>
            <person name="Miyauchi S."/>
            <person name="Poulain J."/>
            <person name="Riccioni C."/>
            <person name="Rubini A."/>
            <person name="Sitrit Y."/>
            <person name="Splivallo R."/>
            <person name="Traeger S."/>
            <person name="Wang M."/>
            <person name="Zifcakova L."/>
            <person name="Wipf D."/>
            <person name="Zambonelli A."/>
            <person name="Paolocci F."/>
            <person name="Nowrousian M."/>
            <person name="Ottonello S."/>
            <person name="Baldrian P."/>
            <person name="Spatafora J.W."/>
            <person name="Henrissat B."/>
            <person name="Nagy L.G."/>
            <person name="Aury J.M."/>
            <person name="Wincker P."/>
            <person name="Grigoriev I.V."/>
            <person name="Bonfante P."/>
            <person name="Martin F.M."/>
        </authorList>
    </citation>
    <scope>NUCLEOTIDE SEQUENCE [LARGE SCALE GENOMIC DNA]</scope>
    <source>
        <strain evidence="2 3">120613-1</strain>
    </source>
</reference>
<evidence type="ECO:0000313" key="2">
    <source>
        <dbReference type="EMBL" id="RPB00160.1"/>
    </source>
</evidence>
<dbReference type="AlphaFoldDB" id="A0A3N4JPF8"/>
<dbReference type="EMBL" id="ML120382">
    <property type="protein sequence ID" value="RPB00160.1"/>
    <property type="molecule type" value="Genomic_DNA"/>
</dbReference>
<proteinExistence type="predicted"/>
<evidence type="ECO:0000256" key="1">
    <source>
        <dbReference type="SAM" id="Phobius"/>
    </source>
</evidence>
<accession>A0A3N4JPF8</accession>
<keyword evidence="1" id="KW-1133">Transmembrane helix</keyword>
<protein>
    <submittedName>
        <fullName evidence="2">Uncharacterized protein</fullName>
    </submittedName>
</protein>
<evidence type="ECO:0000313" key="3">
    <source>
        <dbReference type="Proteomes" id="UP000276215"/>
    </source>
</evidence>